<dbReference type="PROSITE" id="PS51459">
    <property type="entry name" value="FIDO"/>
    <property type="match status" value="1"/>
</dbReference>
<accession>A0A350RUV3</accession>
<dbReference type="Pfam" id="PF02661">
    <property type="entry name" value="Fic"/>
    <property type="match status" value="1"/>
</dbReference>
<gene>
    <name evidence="4" type="ORF">DCF82_20020</name>
</gene>
<dbReference type="AlphaFoldDB" id="A0A350RUV3"/>
<dbReference type="SUPFAM" id="SSF140931">
    <property type="entry name" value="Fic-like"/>
    <property type="match status" value="1"/>
</dbReference>
<dbReference type="InterPro" id="IPR040198">
    <property type="entry name" value="Fido_containing"/>
</dbReference>
<reference evidence="4 5" key="1">
    <citation type="journal article" date="2018" name="Nat. Biotechnol.">
        <title>A standardized bacterial taxonomy based on genome phylogeny substantially revises the tree of life.</title>
        <authorList>
            <person name="Parks D.H."/>
            <person name="Chuvochina M."/>
            <person name="Waite D.W."/>
            <person name="Rinke C."/>
            <person name="Skarshewski A."/>
            <person name="Chaumeil P.A."/>
            <person name="Hugenholtz P."/>
        </authorList>
    </citation>
    <scope>NUCLEOTIDE SEQUENCE [LARGE SCALE GENOMIC DNA]</scope>
    <source>
        <strain evidence="4">UBA9049</strain>
    </source>
</reference>
<protein>
    <submittedName>
        <fullName evidence="4">Cell filamentation protein Fic</fullName>
    </submittedName>
</protein>
<dbReference type="Proteomes" id="UP000261325">
    <property type="component" value="Unassembled WGS sequence"/>
</dbReference>
<evidence type="ECO:0000259" key="3">
    <source>
        <dbReference type="PROSITE" id="PS51459"/>
    </source>
</evidence>
<comment type="caution">
    <text evidence="4">The sequence shown here is derived from an EMBL/GenBank/DDBJ whole genome shotgun (WGS) entry which is preliminary data.</text>
</comment>
<organism evidence="4 5">
    <name type="scientific">Marinobacter nauticus</name>
    <name type="common">Marinobacter hydrocarbonoclasticus</name>
    <name type="synonym">Marinobacter aquaeolei</name>
    <dbReference type="NCBI Taxonomy" id="2743"/>
    <lineage>
        <taxon>Bacteria</taxon>
        <taxon>Pseudomonadati</taxon>
        <taxon>Pseudomonadota</taxon>
        <taxon>Gammaproteobacteria</taxon>
        <taxon>Pseudomonadales</taxon>
        <taxon>Marinobacteraceae</taxon>
        <taxon>Marinobacter</taxon>
    </lineage>
</organism>
<dbReference type="RefSeq" id="WP_199452636.1">
    <property type="nucleotide sequence ID" value="NZ_CAXEXJ010000049.1"/>
</dbReference>
<keyword evidence="2" id="KW-0547">Nucleotide-binding</keyword>
<proteinExistence type="predicted"/>
<dbReference type="GO" id="GO:0005524">
    <property type="term" value="F:ATP binding"/>
    <property type="evidence" value="ECO:0007669"/>
    <property type="project" value="UniProtKB-KW"/>
</dbReference>
<evidence type="ECO:0000313" key="4">
    <source>
        <dbReference type="EMBL" id="HAC30067.1"/>
    </source>
</evidence>
<dbReference type="InterPro" id="IPR003812">
    <property type="entry name" value="Fido"/>
</dbReference>
<feature type="domain" description="Fido" evidence="3">
    <location>
        <begin position="231"/>
        <end position="381"/>
    </location>
</feature>
<keyword evidence="2" id="KW-0067">ATP-binding</keyword>
<dbReference type="Gene3D" id="1.10.3290.10">
    <property type="entry name" value="Fido-like domain"/>
    <property type="match status" value="1"/>
</dbReference>
<feature type="active site" evidence="1">
    <location>
        <position position="316"/>
    </location>
</feature>
<dbReference type="PANTHER" id="PTHR13504">
    <property type="entry name" value="FIDO DOMAIN-CONTAINING PROTEIN DDB_G0283145"/>
    <property type="match status" value="1"/>
</dbReference>
<evidence type="ECO:0000256" key="1">
    <source>
        <dbReference type="PIRSR" id="PIRSR640198-1"/>
    </source>
</evidence>
<name>A0A350RUV3_MARNT</name>
<dbReference type="InterPro" id="IPR036597">
    <property type="entry name" value="Fido-like_dom_sf"/>
</dbReference>
<feature type="binding site" evidence="2">
    <location>
        <begin position="320"/>
        <end position="327"/>
    </location>
    <ligand>
        <name>ATP</name>
        <dbReference type="ChEBI" id="CHEBI:30616"/>
    </ligand>
</feature>
<sequence length="496" mass="56892">MQYAGYAHLINQDSISAIAPAISAEVRSVTRKETIGQTIAVPAKLAPAPDDRLGHVLFAIKHEGINLQVLAQALPAIPEPEIRQAFDASPNSQYLRKACFLWEHFTGETIRRATESIQQAYVPLFNPKAYITGQGQKNPRWRVIFNGLGTLDYCITVRRTRELQALLDEHLLQKATEFTESLPKDILNRTLAWAYLHETRDSYAIENEAPSEDKATRFVNLLKQAHSPRKLDEDYLVDLQNAVISNVFSQAVSFRTEQNYLSNGLRGALGVSYVPPAPELSRSLMEHLMVLANQQPEDTDPLVLASIVSFGFVFVHPFMDGNGRLSRFLFHQVLCQRGALQNGLVLPVSIVLRQNESEYLGVLQAFSEQARQYWDVTYIDENQFQFEFKGHEALYRYWDGTHCAEFMARATKQAIEQHLKEETVFLTRYDEIYRRIDQSFDIPNTDLSRLVMFCLDQNGRISNHRRKQYQYKVPEEIFDALEQAYRILVNEDIKPM</sequence>
<evidence type="ECO:0000256" key="2">
    <source>
        <dbReference type="PIRSR" id="PIRSR640198-2"/>
    </source>
</evidence>
<evidence type="ECO:0000313" key="5">
    <source>
        <dbReference type="Proteomes" id="UP000261325"/>
    </source>
</evidence>
<dbReference type="EMBL" id="DLYI01000276">
    <property type="protein sequence ID" value="HAC30067.1"/>
    <property type="molecule type" value="Genomic_DNA"/>
</dbReference>
<dbReference type="PANTHER" id="PTHR13504:SF38">
    <property type="entry name" value="FIDO DOMAIN-CONTAINING PROTEIN"/>
    <property type="match status" value="1"/>
</dbReference>